<evidence type="ECO:0000256" key="3">
    <source>
        <dbReference type="ARBA" id="ARBA00023163"/>
    </source>
</evidence>
<accession>A0ABQ1IEZ3</accession>
<dbReference type="InterPro" id="IPR036388">
    <property type="entry name" value="WH-like_DNA-bd_sf"/>
</dbReference>
<protein>
    <submittedName>
        <fullName evidence="6">IclR family transcriptional regulator</fullName>
    </submittedName>
</protein>
<comment type="caution">
    <text evidence="6">The sequence shown here is derived from an EMBL/GenBank/DDBJ whole genome shotgun (WGS) entry which is preliminary data.</text>
</comment>
<dbReference type="InterPro" id="IPR029016">
    <property type="entry name" value="GAF-like_dom_sf"/>
</dbReference>
<keyword evidence="2" id="KW-0238">DNA-binding</keyword>
<dbReference type="PROSITE" id="PS51078">
    <property type="entry name" value="ICLR_ED"/>
    <property type="match status" value="1"/>
</dbReference>
<evidence type="ECO:0000313" key="7">
    <source>
        <dbReference type="Proteomes" id="UP000603352"/>
    </source>
</evidence>
<dbReference type="SUPFAM" id="SSF46785">
    <property type="entry name" value="Winged helix' DNA-binding domain"/>
    <property type="match status" value="1"/>
</dbReference>
<dbReference type="EMBL" id="BMDZ01000015">
    <property type="protein sequence ID" value="GGB36471.1"/>
    <property type="molecule type" value="Genomic_DNA"/>
</dbReference>
<reference evidence="7" key="1">
    <citation type="journal article" date="2019" name="Int. J. Syst. Evol. Microbiol.">
        <title>The Global Catalogue of Microorganisms (GCM) 10K type strain sequencing project: providing services to taxonomists for standard genome sequencing and annotation.</title>
        <authorList>
            <consortium name="The Broad Institute Genomics Platform"/>
            <consortium name="The Broad Institute Genome Sequencing Center for Infectious Disease"/>
            <person name="Wu L."/>
            <person name="Ma J."/>
        </authorList>
    </citation>
    <scope>NUCLEOTIDE SEQUENCE [LARGE SCALE GENOMIC DNA]</scope>
    <source>
        <strain evidence="7">CGMCC 1.10188</strain>
    </source>
</reference>
<dbReference type="Pfam" id="PF01614">
    <property type="entry name" value="IclR_C"/>
    <property type="match status" value="1"/>
</dbReference>
<organism evidence="6 7">
    <name type="scientific">Tistrella bauzanensis</name>
    <dbReference type="NCBI Taxonomy" id="657419"/>
    <lineage>
        <taxon>Bacteria</taxon>
        <taxon>Pseudomonadati</taxon>
        <taxon>Pseudomonadota</taxon>
        <taxon>Alphaproteobacteria</taxon>
        <taxon>Geminicoccales</taxon>
        <taxon>Geminicoccaceae</taxon>
        <taxon>Tistrella</taxon>
    </lineage>
</organism>
<evidence type="ECO:0000259" key="4">
    <source>
        <dbReference type="PROSITE" id="PS51077"/>
    </source>
</evidence>
<gene>
    <name evidence="6" type="ORF">GCM10011505_17450</name>
</gene>
<keyword evidence="7" id="KW-1185">Reference proteome</keyword>
<dbReference type="PANTHER" id="PTHR30136">
    <property type="entry name" value="HELIX-TURN-HELIX TRANSCRIPTIONAL REGULATOR, ICLR FAMILY"/>
    <property type="match status" value="1"/>
</dbReference>
<evidence type="ECO:0000259" key="5">
    <source>
        <dbReference type="PROSITE" id="PS51078"/>
    </source>
</evidence>
<dbReference type="Gene3D" id="3.30.450.40">
    <property type="match status" value="1"/>
</dbReference>
<dbReference type="InterPro" id="IPR005471">
    <property type="entry name" value="Tscrpt_reg_IclR_N"/>
</dbReference>
<evidence type="ECO:0000256" key="1">
    <source>
        <dbReference type="ARBA" id="ARBA00023015"/>
    </source>
</evidence>
<name>A0ABQ1IEZ3_9PROT</name>
<dbReference type="InterPro" id="IPR050707">
    <property type="entry name" value="HTH_MetabolicPath_Reg"/>
</dbReference>
<sequence>MTDGRMTEDGDMTGKDEQRRSGIIQSVSIAARFLKILADAEGPMALGKLARRAGTGNSTAHRYMQSLVKEALAAQDPASGQYDLGPAALDVGIGALRRIDPVEVAARHMKALAMRIAASGGVAIWTDRGPTIVRWYRSAYFSISAIGLGDVLPIDNTACGLVFQAFLPQQYIEVARRLQPAAFRGKAPPARDLAQIRQSFGCERSGHLLSGITGQAAPVFDAQHEIACVLTTTSDGDLSGDDRQAIFAAAREVTADSGGSGAYGMIRS</sequence>
<dbReference type="Pfam" id="PF09339">
    <property type="entry name" value="HTH_IclR"/>
    <property type="match status" value="1"/>
</dbReference>
<dbReference type="SMART" id="SM00346">
    <property type="entry name" value="HTH_ICLR"/>
    <property type="match status" value="1"/>
</dbReference>
<evidence type="ECO:0000313" key="6">
    <source>
        <dbReference type="EMBL" id="GGB36471.1"/>
    </source>
</evidence>
<dbReference type="SUPFAM" id="SSF55781">
    <property type="entry name" value="GAF domain-like"/>
    <property type="match status" value="1"/>
</dbReference>
<dbReference type="InterPro" id="IPR036390">
    <property type="entry name" value="WH_DNA-bd_sf"/>
</dbReference>
<dbReference type="PANTHER" id="PTHR30136:SF8">
    <property type="entry name" value="TRANSCRIPTIONAL REGULATORY PROTEIN"/>
    <property type="match status" value="1"/>
</dbReference>
<feature type="domain" description="IclR-ED" evidence="5">
    <location>
        <begin position="87"/>
        <end position="259"/>
    </location>
</feature>
<keyword evidence="3" id="KW-0804">Transcription</keyword>
<dbReference type="PROSITE" id="PS51077">
    <property type="entry name" value="HTH_ICLR"/>
    <property type="match status" value="1"/>
</dbReference>
<dbReference type="Proteomes" id="UP000603352">
    <property type="component" value="Unassembled WGS sequence"/>
</dbReference>
<dbReference type="Gene3D" id="1.10.10.10">
    <property type="entry name" value="Winged helix-like DNA-binding domain superfamily/Winged helix DNA-binding domain"/>
    <property type="match status" value="1"/>
</dbReference>
<dbReference type="InterPro" id="IPR014757">
    <property type="entry name" value="Tscrpt_reg_IclR_C"/>
</dbReference>
<keyword evidence="1" id="KW-0805">Transcription regulation</keyword>
<proteinExistence type="predicted"/>
<feature type="domain" description="HTH iclR-type" evidence="4">
    <location>
        <begin position="24"/>
        <end position="86"/>
    </location>
</feature>
<evidence type="ECO:0000256" key="2">
    <source>
        <dbReference type="ARBA" id="ARBA00023125"/>
    </source>
</evidence>